<feature type="domain" description="Primase C-terminal 2" evidence="1">
    <location>
        <begin position="227"/>
        <end position="289"/>
    </location>
</feature>
<keyword evidence="3" id="KW-1185">Reference proteome</keyword>
<accession>A0ABV2D794</accession>
<protein>
    <submittedName>
        <fullName evidence="2">PriCT-2 domain-containing protein</fullName>
    </submittedName>
</protein>
<evidence type="ECO:0000313" key="2">
    <source>
        <dbReference type="EMBL" id="MET2825827.1"/>
    </source>
</evidence>
<dbReference type="EMBL" id="JBEWSZ010000001">
    <property type="protein sequence ID" value="MET2825827.1"/>
    <property type="molecule type" value="Genomic_DNA"/>
</dbReference>
<proteinExistence type="predicted"/>
<dbReference type="Pfam" id="PF08707">
    <property type="entry name" value="PriCT_2"/>
    <property type="match status" value="1"/>
</dbReference>
<gene>
    <name evidence="2" type="ORF">ABVQ20_02435</name>
</gene>
<organism evidence="2 3">
    <name type="scientific">Mesorhizobium shangrilense</name>
    <dbReference type="NCBI Taxonomy" id="460060"/>
    <lineage>
        <taxon>Bacteria</taxon>
        <taxon>Pseudomonadati</taxon>
        <taxon>Pseudomonadota</taxon>
        <taxon>Alphaproteobacteria</taxon>
        <taxon>Hyphomicrobiales</taxon>
        <taxon>Phyllobacteriaceae</taxon>
        <taxon>Mesorhizobium</taxon>
    </lineage>
</organism>
<evidence type="ECO:0000259" key="1">
    <source>
        <dbReference type="Pfam" id="PF08707"/>
    </source>
</evidence>
<dbReference type="Proteomes" id="UP001548832">
    <property type="component" value="Unassembled WGS sequence"/>
</dbReference>
<dbReference type="RefSeq" id="WP_354457904.1">
    <property type="nucleotide sequence ID" value="NZ_JBEWSZ010000001.1"/>
</dbReference>
<dbReference type="InterPro" id="IPR014819">
    <property type="entry name" value="PriCT_2"/>
</dbReference>
<reference evidence="2 3" key="1">
    <citation type="submission" date="2024-06" db="EMBL/GenBank/DDBJ databases">
        <authorList>
            <person name="Kim D.-U."/>
        </authorList>
    </citation>
    <scope>NUCLEOTIDE SEQUENCE [LARGE SCALE GENOMIC DNA]</scope>
    <source>
        <strain evidence="2 3">KACC15460</strain>
    </source>
</reference>
<name>A0ABV2D794_9HYPH</name>
<sequence>MTGFLQTHGPRLAELGYDPVPIKIGTKRPVTNGWQNTDFGALLATPQGRRMFSGSGVGVKTRFTPAVDADSPSEWLIEKVYDWCVDNIGPTIARIGQPPRELFVYRAETPFRKVKSDTFISPDGNEHKVELLADGQQFVAYAIHPGTGKSYYWPDQELIDTPKPALSLITEKHGFALVDYVNRTCAAAGWARKVARQQSAERSPAADPHAPLPLLTAAMSVMSIYPETYDRWIAVGAALYHATDGSAEGLELWDKWSKKSDTYDGATHSKWETFGSRPGAGAGTVFYWAEKSSPGWRGRPDIAAMFAASRAAPSMQQTITHKVLIDKLWALMNRIRNSKDQDHAW</sequence>
<evidence type="ECO:0000313" key="3">
    <source>
        <dbReference type="Proteomes" id="UP001548832"/>
    </source>
</evidence>
<comment type="caution">
    <text evidence="2">The sequence shown here is derived from an EMBL/GenBank/DDBJ whole genome shotgun (WGS) entry which is preliminary data.</text>
</comment>